<evidence type="ECO:0000256" key="7">
    <source>
        <dbReference type="RuleBase" id="RU003879"/>
    </source>
</evidence>
<dbReference type="InterPro" id="IPR003400">
    <property type="entry name" value="ExbD"/>
</dbReference>
<reference evidence="9 10" key="1">
    <citation type="submission" date="2018-08" db="EMBL/GenBank/DDBJ databases">
        <title>Meiothermus granaticius genome AF-68 sequencing project.</title>
        <authorList>
            <person name="Da Costa M.S."/>
            <person name="Albuquerque L."/>
            <person name="Raposo P."/>
            <person name="Froufe H.J.C."/>
            <person name="Barroso C.S."/>
            <person name="Egas C."/>
        </authorList>
    </citation>
    <scope>NUCLEOTIDE SEQUENCE [LARGE SCALE GENOMIC DNA]</scope>
    <source>
        <strain evidence="9 10">AF-68</strain>
    </source>
</reference>
<evidence type="ECO:0000256" key="8">
    <source>
        <dbReference type="SAM" id="Phobius"/>
    </source>
</evidence>
<evidence type="ECO:0000313" key="9">
    <source>
        <dbReference type="EMBL" id="RIH91320.1"/>
    </source>
</evidence>
<dbReference type="PANTHER" id="PTHR30558:SF3">
    <property type="entry name" value="BIOPOLYMER TRANSPORT PROTEIN EXBD-RELATED"/>
    <property type="match status" value="1"/>
</dbReference>
<feature type="transmembrane region" description="Helical" evidence="8">
    <location>
        <begin position="20"/>
        <end position="42"/>
    </location>
</feature>
<dbReference type="AlphaFoldDB" id="A0A399F5H2"/>
<keyword evidence="4 7" id="KW-0812">Transmembrane</keyword>
<dbReference type="RefSeq" id="WP_206075096.1">
    <property type="nucleotide sequence ID" value="NZ_BJXM01000028.1"/>
</dbReference>
<keyword evidence="10" id="KW-1185">Reference proteome</keyword>
<dbReference type="EMBL" id="QWLB01000047">
    <property type="protein sequence ID" value="RIH91320.1"/>
    <property type="molecule type" value="Genomic_DNA"/>
</dbReference>
<keyword evidence="3" id="KW-1003">Cell membrane</keyword>
<evidence type="ECO:0000256" key="4">
    <source>
        <dbReference type="ARBA" id="ARBA00022692"/>
    </source>
</evidence>
<dbReference type="Proteomes" id="UP000266178">
    <property type="component" value="Unassembled WGS sequence"/>
</dbReference>
<comment type="similarity">
    <text evidence="2 7">Belongs to the ExbD/TolR family.</text>
</comment>
<dbReference type="Gene3D" id="3.30.420.270">
    <property type="match status" value="1"/>
</dbReference>
<keyword evidence="5 8" id="KW-1133">Transmembrane helix</keyword>
<dbReference type="GO" id="GO:0005886">
    <property type="term" value="C:plasma membrane"/>
    <property type="evidence" value="ECO:0007669"/>
    <property type="project" value="UniProtKB-SubCell"/>
</dbReference>
<protein>
    <submittedName>
        <fullName evidence="9">Biopolymer transport protein ExbD</fullName>
    </submittedName>
</protein>
<keyword evidence="6 8" id="KW-0472">Membrane</keyword>
<comment type="subcellular location">
    <subcellularLocation>
        <location evidence="1">Cell membrane</location>
        <topology evidence="1">Single-pass membrane protein</topology>
    </subcellularLocation>
    <subcellularLocation>
        <location evidence="7">Cell membrane</location>
        <topology evidence="7">Single-pass type II membrane protein</topology>
    </subcellularLocation>
</comment>
<name>A0A399F5H2_9DEIN</name>
<keyword evidence="7" id="KW-0653">Protein transport</keyword>
<gene>
    <name evidence="9" type="primary">exbD</name>
    <name evidence="9" type="ORF">Mgrana_02763</name>
</gene>
<evidence type="ECO:0000256" key="1">
    <source>
        <dbReference type="ARBA" id="ARBA00004162"/>
    </source>
</evidence>
<dbReference type="GO" id="GO:0022857">
    <property type="term" value="F:transmembrane transporter activity"/>
    <property type="evidence" value="ECO:0007669"/>
    <property type="project" value="InterPro"/>
</dbReference>
<dbReference type="PANTHER" id="PTHR30558">
    <property type="entry name" value="EXBD MEMBRANE COMPONENT OF PMF-DRIVEN MACROMOLECULE IMPORT SYSTEM"/>
    <property type="match status" value="1"/>
</dbReference>
<keyword evidence="7" id="KW-0813">Transport</keyword>
<evidence type="ECO:0000313" key="10">
    <source>
        <dbReference type="Proteomes" id="UP000266178"/>
    </source>
</evidence>
<dbReference type="Pfam" id="PF02472">
    <property type="entry name" value="ExbD"/>
    <property type="match status" value="1"/>
</dbReference>
<dbReference type="GO" id="GO:0015031">
    <property type="term" value="P:protein transport"/>
    <property type="evidence" value="ECO:0007669"/>
    <property type="project" value="UniProtKB-KW"/>
</dbReference>
<evidence type="ECO:0000256" key="3">
    <source>
        <dbReference type="ARBA" id="ARBA00022475"/>
    </source>
</evidence>
<organism evidence="9 10">
    <name type="scientific">Meiothermus granaticius NBRC 107808</name>
    <dbReference type="NCBI Taxonomy" id="1227551"/>
    <lineage>
        <taxon>Bacteria</taxon>
        <taxon>Thermotogati</taxon>
        <taxon>Deinococcota</taxon>
        <taxon>Deinococci</taxon>
        <taxon>Thermales</taxon>
        <taxon>Thermaceae</taxon>
        <taxon>Meiothermus</taxon>
    </lineage>
</organism>
<proteinExistence type="inferred from homology"/>
<sequence length="136" mass="14515">MRKSRFRLESEAEAGRFDFAPMVDVVLVLVIFFMLSSNLIGLERRLGVQLPQAQSASQAVSPVVTVTLSKSGQISVDGSLVGLNDLEEALKPKLEQSGGKVLLRADRAAPYGSVVRVMDTVKQAGGTQLALATVSQ</sequence>
<accession>A0A399F5H2</accession>
<comment type="caution">
    <text evidence="9">The sequence shown here is derived from an EMBL/GenBank/DDBJ whole genome shotgun (WGS) entry which is preliminary data.</text>
</comment>
<evidence type="ECO:0000256" key="6">
    <source>
        <dbReference type="ARBA" id="ARBA00023136"/>
    </source>
</evidence>
<evidence type="ECO:0000256" key="5">
    <source>
        <dbReference type="ARBA" id="ARBA00022989"/>
    </source>
</evidence>
<evidence type="ECO:0000256" key="2">
    <source>
        <dbReference type="ARBA" id="ARBA00005811"/>
    </source>
</evidence>